<dbReference type="OrthoDB" id="5972258at2759"/>
<dbReference type="AlphaFoldDB" id="A0A8S3YRH6"/>
<feature type="compositionally biased region" description="Polar residues" evidence="1">
    <location>
        <begin position="334"/>
        <end position="349"/>
    </location>
</feature>
<sequence length="405" mass="45212">MSVWKRLQRVGKSASKYQFTASYQELAVECSKKWQPNKLCVVWTRRNRRRATQPYTWEPTIKNPYLGLVTWSVPDNIEITVTLFRDSRQHDYEDKEWTFTVEDWSKGRGKVLASKAINMKDYASQVPTQTTLKLKMKPVSKKIISATLEVTISCVFIREGKATDEDMQSVASLMSMGKTDIGNLEDLEEQVENDSQADVSLSTRSQISDITAQMSQLDAHFGNQYEDEDAEHDFTNPFGIDQSKISVESSNPFGGEEDEANDDIGAAFETYQKTTAKASTPVASSPFENGGDKKPFENSDKKPSSPARTSPKKDKLANKPEPISSTREREAQHMSKSATLPANLSNSGGASPAADNRSKRLTLNIHQSRSSTERPIYEGTPPVTPEYEKKVIIRPITPPIEGTAN</sequence>
<protein>
    <recommendedName>
        <fullName evidence="2">C2 NT-type domain-containing protein</fullName>
    </recommendedName>
</protein>
<dbReference type="InterPro" id="IPR050540">
    <property type="entry name" value="F-actin_Monoox_Mical"/>
</dbReference>
<dbReference type="PANTHER" id="PTHR23167:SF46">
    <property type="entry name" value="EPS15 HOMOLOGY DOMAIN CONTAINING PROTEIN-BINDING PROTEIN 1, ISOFORM F"/>
    <property type="match status" value="1"/>
</dbReference>
<gene>
    <name evidence="3" type="ORF">CUNI_LOCUS3108</name>
</gene>
<evidence type="ECO:0000313" key="3">
    <source>
        <dbReference type="EMBL" id="CAG5117550.1"/>
    </source>
</evidence>
<dbReference type="InterPro" id="IPR019448">
    <property type="entry name" value="NT-C2"/>
</dbReference>
<feature type="domain" description="C2 NT-type" evidence="2">
    <location>
        <begin position="7"/>
        <end position="156"/>
    </location>
</feature>
<reference evidence="3" key="1">
    <citation type="submission" date="2021-04" db="EMBL/GenBank/DDBJ databases">
        <authorList>
            <consortium name="Molecular Ecology Group"/>
        </authorList>
    </citation>
    <scope>NUCLEOTIDE SEQUENCE</scope>
</reference>
<evidence type="ECO:0000256" key="1">
    <source>
        <dbReference type="SAM" id="MobiDB-lite"/>
    </source>
</evidence>
<evidence type="ECO:0000313" key="4">
    <source>
        <dbReference type="Proteomes" id="UP000678393"/>
    </source>
</evidence>
<dbReference type="EMBL" id="CAJHNH020000422">
    <property type="protein sequence ID" value="CAG5117550.1"/>
    <property type="molecule type" value="Genomic_DNA"/>
</dbReference>
<comment type="caution">
    <text evidence="3">The sequence shown here is derived from an EMBL/GenBank/DDBJ whole genome shotgun (WGS) entry which is preliminary data.</text>
</comment>
<organism evidence="3 4">
    <name type="scientific">Candidula unifasciata</name>
    <dbReference type="NCBI Taxonomy" id="100452"/>
    <lineage>
        <taxon>Eukaryota</taxon>
        <taxon>Metazoa</taxon>
        <taxon>Spiralia</taxon>
        <taxon>Lophotrochozoa</taxon>
        <taxon>Mollusca</taxon>
        <taxon>Gastropoda</taxon>
        <taxon>Heterobranchia</taxon>
        <taxon>Euthyneura</taxon>
        <taxon>Panpulmonata</taxon>
        <taxon>Eupulmonata</taxon>
        <taxon>Stylommatophora</taxon>
        <taxon>Helicina</taxon>
        <taxon>Helicoidea</taxon>
        <taxon>Geomitridae</taxon>
        <taxon>Candidula</taxon>
    </lineage>
</organism>
<proteinExistence type="predicted"/>
<feature type="region of interest" description="Disordered" evidence="1">
    <location>
        <begin position="229"/>
        <end position="260"/>
    </location>
</feature>
<dbReference type="Pfam" id="PF10358">
    <property type="entry name" value="NT-C2"/>
    <property type="match status" value="1"/>
</dbReference>
<accession>A0A8S3YRH6</accession>
<dbReference type="PANTHER" id="PTHR23167">
    <property type="entry name" value="CALPONIN HOMOLOGY DOMAIN-CONTAINING PROTEIN DDB_G0272472-RELATED"/>
    <property type="match status" value="1"/>
</dbReference>
<keyword evidence="4" id="KW-1185">Reference proteome</keyword>
<dbReference type="PROSITE" id="PS51840">
    <property type="entry name" value="C2_NT"/>
    <property type="match status" value="1"/>
</dbReference>
<dbReference type="Proteomes" id="UP000678393">
    <property type="component" value="Unassembled WGS sequence"/>
</dbReference>
<feature type="compositionally biased region" description="Polar residues" evidence="1">
    <location>
        <begin position="275"/>
        <end position="287"/>
    </location>
</feature>
<feature type="region of interest" description="Disordered" evidence="1">
    <location>
        <begin position="275"/>
        <end position="383"/>
    </location>
</feature>
<feature type="compositionally biased region" description="Basic and acidic residues" evidence="1">
    <location>
        <begin position="290"/>
        <end position="303"/>
    </location>
</feature>
<evidence type="ECO:0000259" key="2">
    <source>
        <dbReference type="PROSITE" id="PS51840"/>
    </source>
</evidence>
<name>A0A8S3YRH6_9EUPU</name>
<feature type="compositionally biased region" description="Polar residues" evidence="1">
    <location>
        <begin position="243"/>
        <end position="252"/>
    </location>
</feature>
<feature type="non-terminal residue" evidence="3">
    <location>
        <position position="405"/>
    </location>
</feature>